<dbReference type="EMBL" id="JBFNXQ010000137">
    <property type="protein sequence ID" value="MEX5721546.1"/>
    <property type="molecule type" value="Genomic_DNA"/>
</dbReference>
<sequence>MGSSVVDLGPRFAVVLVLLTALAAAGGRLSGLGQERPVVVAALRATVQLGVVSAVLLLVVRSLWLSTAFVLLMVGVAAVTAAGRVSGLPLRSPGAPRRVVTAGLAVVSGAAPVVALVLGSGTVPLRGEAVIPVAGILIGGAMTATSLAGRRLREELATRRGEVEAALALGLLPRDAVLEVARPAAATALVPPLDQTRTVGLVTLPGAFVGVLLGGGSPLAAGAAQLLVLVGLLAAEVAAVWVVTELVARGRVLAGLPR</sequence>
<evidence type="ECO:0000256" key="1">
    <source>
        <dbReference type="ARBA" id="ARBA00004141"/>
    </source>
</evidence>
<feature type="transmembrane region" description="Helical" evidence="6">
    <location>
        <begin position="129"/>
        <end position="149"/>
    </location>
</feature>
<gene>
    <name evidence="7" type="ORF">ABQ292_24630</name>
</gene>
<comment type="subcellular location">
    <subcellularLocation>
        <location evidence="1">Membrane</location>
        <topology evidence="1">Multi-pass membrane protein</topology>
    </subcellularLocation>
</comment>
<feature type="transmembrane region" description="Helical" evidence="6">
    <location>
        <begin position="99"/>
        <end position="123"/>
    </location>
</feature>
<name>A0ABV3XMF6_9ACTN</name>
<dbReference type="RefSeq" id="WP_369210346.1">
    <property type="nucleotide sequence ID" value="NZ_JBFNXQ010000137.1"/>
</dbReference>
<keyword evidence="8" id="KW-1185">Reference proteome</keyword>
<evidence type="ECO:0000313" key="7">
    <source>
        <dbReference type="EMBL" id="MEX5721546.1"/>
    </source>
</evidence>
<dbReference type="Pfam" id="PF03649">
    <property type="entry name" value="UPF0014"/>
    <property type="match status" value="1"/>
</dbReference>
<evidence type="ECO:0000256" key="3">
    <source>
        <dbReference type="ARBA" id="ARBA00022692"/>
    </source>
</evidence>
<feature type="transmembrane region" description="Helical" evidence="6">
    <location>
        <begin position="199"/>
        <end position="220"/>
    </location>
</feature>
<comment type="caution">
    <text evidence="7">The sequence shown here is derived from an EMBL/GenBank/DDBJ whole genome shotgun (WGS) entry which is preliminary data.</text>
</comment>
<evidence type="ECO:0000256" key="5">
    <source>
        <dbReference type="ARBA" id="ARBA00023136"/>
    </source>
</evidence>
<evidence type="ECO:0000313" key="8">
    <source>
        <dbReference type="Proteomes" id="UP001560045"/>
    </source>
</evidence>
<protein>
    <submittedName>
        <fullName evidence="7">ABC transporter permease</fullName>
    </submittedName>
</protein>
<dbReference type="PANTHER" id="PTHR30028">
    <property type="entry name" value="UPF0014 INNER MEMBRANE PROTEIN YBBM-RELATED"/>
    <property type="match status" value="1"/>
</dbReference>
<organism evidence="7 8">
    <name type="scientific">Geodermatophilus maliterrae</name>
    <dbReference type="NCBI Taxonomy" id="3162531"/>
    <lineage>
        <taxon>Bacteria</taxon>
        <taxon>Bacillati</taxon>
        <taxon>Actinomycetota</taxon>
        <taxon>Actinomycetes</taxon>
        <taxon>Geodermatophilales</taxon>
        <taxon>Geodermatophilaceae</taxon>
        <taxon>Geodermatophilus</taxon>
    </lineage>
</organism>
<keyword evidence="4 6" id="KW-1133">Transmembrane helix</keyword>
<reference evidence="7 8" key="1">
    <citation type="submission" date="2024-06" db="EMBL/GenBank/DDBJ databases">
        <title>Draft genome sequence of Geodermatophilus badlandi, a novel member of the Geodermatophilaceae isolated from badland sedimentary rocks in the Red desert, Wyoming, USA.</title>
        <authorList>
            <person name="Ben Tekaya S."/>
            <person name="Nouioui I."/>
            <person name="Flores G.M."/>
            <person name="Shaal M.N."/>
            <person name="Bredoire F."/>
            <person name="Basile F."/>
            <person name="Van Diepen L."/>
            <person name="Ward N.L."/>
        </authorList>
    </citation>
    <scope>NUCLEOTIDE SEQUENCE [LARGE SCALE GENOMIC DNA]</scope>
    <source>
        <strain evidence="7 8">WL48A</strain>
    </source>
</reference>
<feature type="transmembrane region" description="Helical" evidence="6">
    <location>
        <begin position="12"/>
        <end position="31"/>
    </location>
</feature>
<dbReference type="InterPro" id="IPR005226">
    <property type="entry name" value="UPF0014_fam"/>
</dbReference>
<feature type="transmembrane region" description="Helical" evidence="6">
    <location>
        <begin position="226"/>
        <end position="248"/>
    </location>
</feature>
<feature type="transmembrane region" description="Helical" evidence="6">
    <location>
        <begin position="38"/>
        <end position="58"/>
    </location>
</feature>
<keyword evidence="5 6" id="KW-0472">Membrane</keyword>
<comment type="similarity">
    <text evidence="2">Belongs to the UPF0014 family.</text>
</comment>
<proteinExistence type="inferred from homology"/>
<dbReference type="Proteomes" id="UP001560045">
    <property type="component" value="Unassembled WGS sequence"/>
</dbReference>
<keyword evidence="3 6" id="KW-0812">Transmembrane</keyword>
<accession>A0ABV3XMF6</accession>
<dbReference type="PANTHER" id="PTHR30028:SF0">
    <property type="entry name" value="PROTEIN ALUMINUM SENSITIVE 3"/>
    <property type="match status" value="1"/>
</dbReference>
<evidence type="ECO:0000256" key="6">
    <source>
        <dbReference type="SAM" id="Phobius"/>
    </source>
</evidence>
<evidence type="ECO:0000256" key="2">
    <source>
        <dbReference type="ARBA" id="ARBA00005268"/>
    </source>
</evidence>
<feature type="transmembrane region" description="Helical" evidence="6">
    <location>
        <begin position="64"/>
        <end position="87"/>
    </location>
</feature>
<evidence type="ECO:0000256" key="4">
    <source>
        <dbReference type="ARBA" id="ARBA00022989"/>
    </source>
</evidence>